<evidence type="ECO:0000256" key="5">
    <source>
        <dbReference type="ARBA" id="ARBA00023002"/>
    </source>
</evidence>
<keyword evidence="4" id="KW-0274">FAD</keyword>
<dbReference type="PANTHER" id="PTHR42973:SF39">
    <property type="entry name" value="FAD-BINDING PCMH-TYPE DOMAIN-CONTAINING PROTEIN"/>
    <property type="match status" value="1"/>
</dbReference>
<dbReference type="SUPFAM" id="SSF56176">
    <property type="entry name" value="FAD-binding/transporter-associated domain-like"/>
    <property type="match status" value="1"/>
</dbReference>
<name>A0ABW0NQ19_9MICO</name>
<evidence type="ECO:0000256" key="2">
    <source>
        <dbReference type="ARBA" id="ARBA00005466"/>
    </source>
</evidence>
<keyword evidence="3" id="KW-0285">Flavoprotein</keyword>
<dbReference type="InterPro" id="IPR006093">
    <property type="entry name" value="Oxy_OxRdtase_FAD_BS"/>
</dbReference>
<comment type="caution">
    <text evidence="7">The sequence shown here is derived from an EMBL/GenBank/DDBJ whole genome shotgun (WGS) entry which is preliminary data.</text>
</comment>
<evidence type="ECO:0000256" key="3">
    <source>
        <dbReference type="ARBA" id="ARBA00022630"/>
    </source>
</evidence>
<keyword evidence="8" id="KW-1185">Reference proteome</keyword>
<organism evidence="7 8">
    <name type="scientific">Lysinimonas soli</name>
    <dbReference type="NCBI Taxonomy" id="1074233"/>
    <lineage>
        <taxon>Bacteria</taxon>
        <taxon>Bacillati</taxon>
        <taxon>Actinomycetota</taxon>
        <taxon>Actinomycetes</taxon>
        <taxon>Micrococcales</taxon>
        <taxon>Microbacteriaceae</taxon>
        <taxon>Lysinimonas</taxon>
    </lineage>
</organism>
<proteinExistence type="inferred from homology"/>
<feature type="domain" description="FAD-binding PCMH-type" evidence="6">
    <location>
        <begin position="30"/>
        <end position="199"/>
    </location>
</feature>
<reference evidence="8" key="1">
    <citation type="journal article" date="2019" name="Int. J. Syst. Evol. Microbiol.">
        <title>The Global Catalogue of Microorganisms (GCM) 10K type strain sequencing project: providing services to taxonomists for standard genome sequencing and annotation.</title>
        <authorList>
            <consortium name="The Broad Institute Genomics Platform"/>
            <consortium name="The Broad Institute Genome Sequencing Center for Infectious Disease"/>
            <person name="Wu L."/>
            <person name="Ma J."/>
        </authorList>
    </citation>
    <scope>NUCLEOTIDE SEQUENCE [LARGE SCALE GENOMIC DNA]</scope>
    <source>
        <strain evidence="8">CGMCC 4.6997</strain>
    </source>
</reference>
<dbReference type="Gene3D" id="3.30.43.10">
    <property type="entry name" value="Uridine Diphospho-n-acetylenolpyruvylglucosamine Reductase, domain 2"/>
    <property type="match status" value="1"/>
</dbReference>
<dbReference type="InterPro" id="IPR050416">
    <property type="entry name" value="FAD-linked_Oxidoreductase"/>
</dbReference>
<comment type="cofactor">
    <cofactor evidence="1">
        <name>FAD</name>
        <dbReference type="ChEBI" id="CHEBI:57692"/>
    </cofactor>
</comment>
<dbReference type="Pfam" id="PF01565">
    <property type="entry name" value="FAD_binding_4"/>
    <property type="match status" value="1"/>
</dbReference>
<dbReference type="PROSITE" id="PS51387">
    <property type="entry name" value="FAD_PCMH"/>
    <property type="match status" value="1"/>
</dbReference>
<dbReference type="Proteomes" id="UP001596039">
    <property type="component" value="Unassembled WGS sequence"/>
</dbReference>
<dbReference type="RefSeq" id="WP_386739341.1">
    <property type="nucleotide sequence ID" value="NZ_JBHSMG010000001.1"/>
</dbReference>
<dbReference type="PROSITE" id="PS00862">
    <property type="entry name" value="OX2_COVAL_FAD"/>
    <property type="match status" value="1"/>
</dbReference>
<evidence type="ECO:0000313" key="8">
    <source>
        <dbReference type="Proteomes" id="UP001596039"/>
    </source>
</evidence>
<evidence type="ECO:0000313" key="7">
    <source>
        <dbReference type="EMBL" id="MFC5501748.1"/>
    </source>
</evidence>
<dbReference type="InterPro" id="IPR006094">
    <property type="entry name" value="Oxid_FAD_bind_N"/>
</dbReference>
<dbReference type="EMBL" id="JBHSMG010000001">
    <property type="protein sequence ID" value="MFC5501748.1"/>
    <property type="molecule type" value="Genomic_DNA"/>
</dbReference>
<sequence length="443" mass="45654">MDLTALRSDVSGTVLTSDDETFVASLLGLPGGSPAAVVNARSEADVAAAVRFAADEGLGVAVRSGGHSGGVFSPGPDRLLVDLRELNSVTVHDDGTVDVGPGAVWGDVAAQLQKHGLAISSGDHAAVGVGGLTLGGGIGWLVRRDGLALDSLIGARVVLASGDVVSASADEEPELFWALTGGGGNFGVVTSFRFRAHALGAVLGVTLQLDPAHLAETLRGWREAMREAPDELSATFAVIPNGPPGPEFALLRQIVACWAGDDSDVARDAIAPLLALPGVIESEVRRTDYRALLAELPEGNGGPIPAIAARTALFPDFGDAGIDAMLDVHSRLGLSVFTIRYLGGAFGRVDPTATAFAHRDAEVVASIVEFLPPGTPASAAGVTAAWTAVAPFSMGVYGNFTTETGPEVIAAMYPAPTLERLRSAKTRYDPRNQFSNNLNVAPR</sequence>
<keyword evidence="5" id="KW-0560">Oxidoreductase</keyword>
<comment type="similarity">
    <text evidence="2">Belongs to the oxygen-dependent FAD-linked oxidoreductase family.</text>
</comment>
<protein>
    <submittedName>
        <fullName evidence="7">FAD-binding oxidoreductase</fullName>
    </submittedName>
</protein>
<evidence type="ECO:0000256" key="4">
    <source>
        <dbReference type="ARBA" id="ARBA00022827"/>
    </source>
</evidence>
<dbReference type="InterPro" id="IPR036318">
    <property type="entry name" value="FAD-bd_PCMH-like_sf"/>
</dbReference>
<evidence type="ECO:0000259" key="6">
    <source>
        <dbReference type="PROSITE" id="PS51387"/>
    </source>
</evidence>
<gene>
    <name evidence="7" type="ORF">ACFPJ4_05775</name>
</gene>
<dbReference type="Gene3D" id="3.40.462.20">
    <property type="match status" value="1"/>
</dbReference>
<dbReference type="Gene3D" id="3.30.465.10">
    <property type="match status" value="1"/>
</dbReference>
<dbReference type="Pfam" id="PF08031">
    <property type="entry name" value="BBE"/>
    <property type="match status" value="1"/>
</dbReference>
<evidence type="ECO:0000256" key="1">
    <source>
        <dbReference type="ARBA" id="ARBA00001974"/>
    </source>
</evidence>
<dbReference type="InterPro" id="IPR016167">
    <property type="entry name" value="FAD-bd_PCMH_sub1"/>
</dbReference>
<dbReference type="PANTHER" id="PTHR42973">
    <property type="entry name" value="BINDING OXIDOREDUCTASE, PUTATIVE (AFU_ORTHOLOGUE AFUA_1G17690)-RELATED"/>
    <property type="match status" value="1"/>
</dbReference>
<accession>A0ABW0NQ19</accession>
<dbReference type="InterPro" id="IPR016166">
    <property type="entry name" value="FAD-bd_PCMH"/>
</dbReference>
<dbReference type="InterPro" id="IPR012951">
    <property type="entry name" value="BBE"/>
</dbReference>
<dbReference type="InterPro" id="IPR016169">
    <property type="entry name" value="FAD-bd_PCMH_sub2"/>
</dbReference>